<dbReference type="EMBL" id="JBBUKT010000008">
    <property type="protein sequence ID" value="MEK7952566.1"/>
    <property type="molecule type" value="Genomic_DNA"/>
</dbReference>
<organism evidence="2 3">
    <name type="scientific">Luteolibacter soli</name>
    <dbReference type="NCBI Taxonomy" id="3135280"/>
    <lineage>
        <taxon>Bacteria</taxon>
        <taxon>Pseudomonadati</taxon>
        <taxon>Verrucomicrobiota</taxon>
        <taxon>Verrucomicrobiia</taxon>
        <taxon>Verrucomicrobiales</taxon>
        <taxon>Verrucomicrobiaceae</taxon>
        <taxon>Luteolibacter</taxon>
    </lineage>
</organism>
<evidence type="ECO:0008006" key="4">
    <source>
        <dbReference type="Google" id="ProtNLM"/>
    </source>
</evidence>
<evidence type="ECO:0000256" key="1">
    <source>
        <dbReference type="SAM" id="Phobius"/>
    </source>
</evidence>
<evidence type="ECO:0000313" key="3">
    <source>
        <dbReference type="Proteomes" id="UP001371305"/>
    </source>
</evidence>
<reference evidence="2 3" key="1">
    <citation type="submission" date="2024-04" db="EMBL/GenBank/DDBJ databases">
        <title>Luteolibacter sp. isolated from soil.</title>
        <authorList>
            <person name="An J."/>
        </authorList>
    </citation>
    <scope>NUCLEOTIDE SEQUENCE [LARGE SCALE GENOMIC DNA]</scope>
    <source>
        <strain evidence="2 3">Y139</strain>
    </source>
</reference>
<protein>
    <recommendedName>
        <fullName evidence="4">DUF1559 domain-containing protein</fullName>
    </recommendedName>
</protein>
<keyword evidence="1" id="KW-1133">Transmembrane helix</keyword>
<keyword evidence="1" id="KW-0472">Membrane</keyword>
<name>A0ABU9AY17_9BACT</name>
<sequence>MKWIIIAGTLSILGLLMFGVVSRLLIRKSDPYSLRTEAIDHAKQINLAFIDFDNDYGSFPDDSTIADVNDATGSSLPPSASSSNEIFRQLIAAGNKTEKIFWAWSPATPRKPDENISAGHALEKGECSFAYVNSAGPTAPLLMTPVIPSTHCFQRFKEYDNQAVILFIDGSVKLLPVDNHGQVELNGMNLFDPSQPFWKGKAPDIKWPE</sequence>
<proteinExistence type="predicted"/>
<gene>
    <name evidence="2" type="ORF">WKV53_18780</name>
</gene>
<evidence type="ECO:0000313" key="2">
    <source>
        <dbReference type="EMBL" id="MEK7952566.1"/>
    </source>
</evidence>
<keyword evidence="1" id="KW-0812">Transmembrane</keyword>
<comment type="caution">
    <text evidence="2">The sequence shown here is derived from an EMBL/GenBank/DDBJ whole genome shotgun (WGS) entry which is preliminary data.</text>
</comment>
<accession>A0ABU9AY17</accession>
<dbReference type="RefSeq" id="WP_341406323.1">
    <property type="nucleotide sequence ID" value="NZ_JBBUKT010000008.1"/>
</dbReference>
<feature type="transmembrane region" description="Helical" evidence="1">
    <location>
        <begin position="6"/>
        <end position="26"/>
    </location>
</feature>
<keyword evidence="3" id="KW-1185">Reference proteome</keyword>
<dbReference type="Proteomes" id="UP001371305">
    <property type="component" value="Unassembled WGS sequence"/>
</dbReference>